<dbReference type="InterPro" id="IPR000551">
    <property type="entry name" value="MerR-type_HTH_dom"/>
</dbReference>
<dbReference type="CDD" id="cd01107">
    <property type="entry name" value="HTH_BmrR"/>
    <property type="match status" value="1"/>
</dbReference>
<dbReference type="SUPFAM" id="SSF46955">
    <property type="entry name" value="Putative DNA-binding domain"/>
    <property type="match status" value="1"/>
</dbReference>
<keyword evidence="1" id="KW-0238">DNA-binding</keyword>
<reference evidence="3 4" key="1">
    <citation type="submission" date="2021-03" db="EMBL/GenBank/DDBJ databases">
        <authorList>
            <person name="Gilmore M.S."/>
            <person name="Schwartzman J."/>
            <person name="Van Tyne D."/>
            <person name="Martin M."/>
            <person name="Earl A.M."/>
            <person name="Manson A.L."/>
            <person name="Straub T."/>
            <person name="Salamzade R."/>
            <person name="Saavedra J."/>
            <person name="Lebreton F."/>
            <person name="Prichula J."/>
            <person name="Schaufler K."/>
            <person name="Gaca A."/>
            <person name="Sgardioli B."/>
            <person name="Wagenaar J."/>
            <person name="Strong T."/>
        </authorList>
    </citation>
    <scope>NUCLEOTIDE SEQUENCE [LARGE SCALE GENOMIC DNA]</scope>
    <source>
        <strain evidence="3 4">665A</strain>
    </source>
</reference>
<dbReference type="RefSeq" id="WP_207705389.1">
    <property type="nucleotide sequence ID" value="NZ_JAFREL020000002.1"/>
</dbReference>
<name>A0ABV0ETQ2_9ENTE</name>
<dbReference type="Pfam" id="PF06445">
    <property type="entry name" value="GyrI-like"/>
    <property type="match status" value="1"/>
</dbReference>
<sequence length="275" mass="31851">MLKIGEFSQLGHVSIRMLRHYDDIGLLRPKKIDQESGYRYYSVRQLGQLHTILLLKELKFSLQEIKELLSAESIVLKKQLLSKQMEIEAEIAQDQLRIEAIQRKVDQIDKPVSYPIRLCGIPDFPVIGLRKVIPSFYHEGQLWRDFYDEMAQQKLAAALEDMGSTTIFYDQEYKEQNNDIEIVLKTKEIVPVSSPLVSYVMPKIPLAASIIVKGNYHQLPIVYQSFACWLDQHPEYQMIKTTRQVCHIGPDETEDSEEYITELQIPLIALDSHTT</sequence>
<accession>A0ABV0ETQ2</accession>
<dbReference type="EMBL" id="JAFREL020000002">
    <property type="protein sequence ID" value="MEO1770973.1"/>
    <property type="molecule type" value="Genomic_DNA"/>
</dbReference>
<protein>
    <recommendedName>
        <fullName evidence="2">HTH merR-type domain-containing protein</fullName>
    </recommendedName>
</protein>
<dbReference type="InterPro" id="IPR010499">
    <property type="entry name" value="AraC_E-bd"/>
</dbReference>
<dbReference type="Pfam" id="PF13411">
    <property type="entry name" value="MerR_1"/>
    <property type="match status" value="1"/>
</dbReference>
<dbReference type="SMART" id="SM00871">
    <property type="entry name" value="AraC_E_bind"/>
    <property type="match status" value="1"/>
</dbReference>
<dbReference type="InterPro" id="IPR029442">
    <property type="entry name" value="GyrI-like"/>
</dbReference>
<comment type="caution">
    <text evidence="3">The sequence shown here is derived from an EMBL/GenBank/DDBJ whole genome shotgun (WGS) entry which is preliminary data.</text>
</comment>
<dbReference type="InterPro" id="IPR047057">
    <property type="entry name" value="MerR_fam"/>
</dbReference>
<evidence type="ECO:0000256" key="1">
    <source>
        <dbReference type="ARBA" id="ARBA00023125"/>
    </source>
</evidence>
<dbReference type="SUPFAM" id="SSF55136">
    <property type="entry name" value="Probable bacterial effector-binding domain"/>
    <property type="match status" value="1"/>
</dbReference>
<proteinExistence type="predicted"/>
<dbReference type="PANTHER" id="PTHR30204:SF97">
    <property type="entry name" value="MERR FAMILY REGULATORY PROTEIN"/>
    <property type="match status" value="1"/>
</dbReference>
<dbReference type="InterPro" id="IPR009061">
    <property type="entry name" value="DNA-bd_dom_put_sf"/>
</dbReference>
<evidence type="ECO:0000313" key="4">
    <source>
        <dbReference type="Proteomes" id="UP000664357"/>
    </source>
</evidence>
<keyword evidence="4" id="KW-1185">Reference proteome</keyword>
<dbReference type="InterPro" id="IPR011256">
    <property type="entry name" value="Reg_factor_effector_dom_sf"/>
</dbReference>
<feature type="domain" description="HTH merR-type" evidence="2">
    <location>
        <begin position="1"/>
        <end position="71"/>
    </location>
</feature>
<organism evidence="3 4">
    <name type="scientific">Candidatus Enterococcus ferrettii</name>
    <dbReference type="NCBI Taxonomy" id="2815324"/>
    <lineage>
        <taxon>Bacteria</taxon>
        <taxon>Bacillati</taxon>
        <taxon>Bacillota</taxon>
        <taxon>Bacilli</taxon>
        <taxon>Lactobacillales</taxon>
        <taxon>Enterococcaceae</taxon>
        <taxon>Enterococcus</taxon>
    </lineage>
</organism>
<dbReference type="Gene3D" id="1.10.1660.10">
    <property type="match status" value="1"/>
</dbReference>
<dbReference type="PROSITE" id="PS50937">
    <property type="entry name" value="HTH_MERR_2"/>
    <property type="match status" value="1"/>
</dbReference>
<dbReference type="SMART" id="SM00422">
    <property type="entry name" value="HTH_MERR"/>
    <property type="match status" value="1"/>
</dbReference>
<evidence type="ECO:0000313" key="3">
    <source>
        <dbReference type="EMBL" id="MEO1770973.1"/>
    </source>
</evidence>
<dbReference type="Gene3D" id="3.20.80.10">
    <property type="entry name" value="Regulatory factor, effector binding domain"/>
    <property type="match status" value="1"/>
</dbReference>
<evidence type="ECO:0000259" key="2">
    <source>
        <dbReference type="PROSITE" id="PS50937"/>
    </source>
</evidence>
<gene>
    <name evidence="3" type="ORF">JZO67_002946</name>
</gene>
<reference evidence="3 4" key="2">
    <citation type="submission" date="2024-02" db="EMBL/GenBank/DDBJ databases">
        <title>The Genome Sequence of Enterococcus sp. DIV0159.</title>
        <authorList>
            <person name="Earl A."/>
            <person name="Manson A."/>
            <person name="Gilmore M."/>
            <person name="Sanders J."/>
            <person name="Shea T."/>
            <person name="Howe W."/>
            <person name="Livny J."/>
            <person name="Cuomo C."/>
            <person name="Neafsey D."/>
            <person name="Birren B."/>
        </authorList>
    </citation>
    <scope>NUCLEOTIDE SEQUENCE [LARGE SCALE GENOMIC DNA]</scope>
    <source>
        <strain evidence="3 4">665A</strain>
    </source>
</reference>
<dbReference type="Proteomes" id="UP000664357">
    <property type="component" value="Unassembled WGS sequence"/>
</dbReference>
<dbReference type="PANTHER" id="PTHR30204">
    <property type="entry name" value="REDOX-CYCLING DRUG-SENSING TRANSCRIPTIONAL ACTIVATOR SOXR"/>
    <property type="match status" value="1"/>
</dbReference>